<dbReference type="PANTHER" id="PTHR30457:SF0">
    <property type="entry name" value="PHOSPHATASE, PUTATIVE (AFU_ORTHOLOGUE AFUA_4G01070)-RELATED"/>
    <property type="match status" value="1"/>
</dbReference>
<organism evidence="7 8">
    <name type="scientific">Actinomadura rugatobispora</name>
    <dbReference type="NCBI Taxonomy" id="1994"/>
    <lineage>
        <taxon>Bacteria</taxon>
        <taxon>Bacillati</taxon>
        <taxon>Actinomycetota</taxon>
        <taxon>Actinomycetes</taxon>
        <taxon>Streptosporangiales</taxon>
        <taxon>Thermomonosporaceae</taxon>
        <taxon>Actinomadura</taxon>
    </lineage>
</organism>
<keyword evidence="8" id="KW-1185">Reference proteome</keyword>
<dbReference type="EMBL" id="JBHSON010000036">
    <property type="protein sequence ID" value="MFC5748854.1"/>
    <property type="molecule type" value="Genomic_DNA"/>
</dbReference>
<evidence type="ECO:0000259" key="6">
    <source>
        <dbReference type="Pfam" id="PF01975"/>
    </source>
</evidence>
<dbReference type="PANTHER" id="PTHR30457">
    <property type="entry name" value="5'-NUCLEOTIDASE SURE"/>
    <property type="match status" value="1"/>
</dbReference>
<protein>
    <recommendedName>
        <fullName evidence="3">5'-nucleotidase</fullName>
        <ecNumber evidence="3">3.1.3.5</ecNumber>
    </recommendedName>
</protein>
<evidence type="ECO:0000313" key="8">
    <source>
        <dbReference type="Proteomes" id="UP001596074"/>
    </source>
</evidence>
<evidence type="ECO:0000256" key="3">
    <source>
        <dbReference type="ARBA" id="ARBA00012643"/>
    </source>
</evidence>
<feature type="domain" description="Survival protein SurE-like phosphatase/nucleotidase" evidence="6">
    <location>
        <begin position="49"/>
        <end position="282"/>
    </location>
</feature>
<dbReference type="InterPro" id="IPR036523">
    <property type="entry name" value="SurE-like_sf"/>
</dbReference>
<dbReference type="InterPro" id="IPR002828">
    <property type="entry name" value="SurE-like_Pase/nucleotidase"/>
</dbReference>
<gene>
    <name evidence="7" type="primary">surE</name>
    <name evidence="7" type="ORF">ACFPZN_24835</name>
</gene>
<comment type="catalytic activity">
    <reaction evidence="1">
        <text>a ribonucleoside 5'-phosphate + H2O = a ribonucleoside + phosphate</text>
        <dbReference type="Rhea" id="RHEA:12484"/>
        <dbReference type="ChEBI" id="CHEBI:15377"/>
        <dbReference type="ChEBI" id="CHEBI:18254"/>
        <dbReference type="ChEBI" id="CHEBI:43474"/>
        <dbReference type="ChEBI" id="CHEBI:58043"/>
        <dbReference type="EC" id="3.1.3.5"/>
    </reaction>
</comment>
<sequence>MFRLIALERRGRISLATAVAVGTALVPAGASADRVRPGNGLEVVAGKRILLANDDSVQASAADGADGRGLYILRKALCEAKADVVVVGPWKQQSGAGRGISTAPQARVAPPIAIPEGFAGDCSTAPSRGLIVGACASSGPCTPQSATLTPADAVELALNAFLPRQAGWAGGPDLVLSGTNSGANSDIAVNMSGTVGAATMAAEHGVPAVAVSASGQGEIGRPPSDRTYEAAAAFATKVAARLLSDRRAAERLGREKVLLNINVPDVRPGASPSPRWTRMGRDPLGHVTYVPDGAGGYRLGFSTADPAPRLDPRSDTAALRAGHISIGAISVNRTAEPGWVRDLALTGG</sequence>
<comment type="similarity">
    <text evidence="2">Belongs to the SurE nucleotidase family.</text>
</comment>
<dbReference type="RefSeq" id="WP_378284543.1">
    <property type="nucleotide sequence ID" value="NZ_JBHSON010000036.1"/>
</dbReference>
<keyword evidence="5 7" id="KW-0378">Hydrolase</keyword>
<accession>A0ABW1A3U5</accession>
<evidence type="ECO:0000256" key="5">
    <source>
        <dbReference type="ARBA" id="ARBA00022801"/>
    </source>
</evidence>
<evidence type="ECO:0000256" key="2">
    <source>
        <dbReference type="ARBA" id="ARBA00011062"/>
    </source>
</evidence>
<name>A0ABW1A3U5_9ACTN</name>
<keyword evidence="4" id="KW-0479">Metal-binding</keyword>
<dbReference type="InterPro" id="IPR030048">
    <property type="entry name" value="SurE"/>
</dbReference>
<dbReference type="Pfam" id="PF01975">
    <property type="entry name" value="SurE"/>
    <property type="match status" value="1"/>
</dbReference>
<evidence type="ECO:0000256" key="4">
    <source>
        <dbReference type="ARBA" id="ARBA00022723"/>
    </source>
</evidence>
<comment type="caution">
    <text evidence="7">The sequence shown here is derived from an EMBL/GenBank/DDBJ whole genome shotgun (WGS) entry which is preliminary data.</text>
</comment>
<evidence type="ECO:0000256" key="1">
    <source>
        <dbReference type="ARBA" id="ARBA00000815"/>
    </source>
</evidence>
<dbReference type="EC" id="3.1.3.5" evidence="3"/>
<proteinExistence type="inferred from homology"/>
<reference evidence="8" key="1">
    <citation type="journal article" date="2019" name="Int. J. Syst. Evol. Microbiol.">
        <title>The Global Catalogue of Microorganisms (GCM) 10K type strain sequencing project: providing services to taxonomists for standard genome sequencing and annotation.</title>
        <authorList>
            <consortium name="The Broad Institute Genomics Platform"/>
            <consortium name="The Broad Institute Genome Sequencing Center for Infectious Disease"/>
            <person name="Wu L."/>
            <person name="Ma J."/>
        </authorList>
    </citation>
    <scope>NUCLEOTIDE SEQUENCE [LARGE SCALE GENOMIC DNA]</scope>
    <source>
        <strain evidence="8">KCTC 42087</strain>
    </source>
</reference>
<dbReference type="Gene3D" id="3.40.1210.10">
    <property type="entry name" value="Survival protein SurE-like phosphatase/nucleotidase"/>
    <property type="match status" value="1"/>
</dbReference>
<dbReference type="GO" id="GO:0008253">
    <property type="term" value="F:5'-nucleotidase activity"/>
    <property type="evidence" value="ECO:0007669"/>
    <property type="project" value="UniProtKB-EC"/>
</dbReference>
<dbReference type="Proteomes" id="UP001596074">
    <property type="component" value="Unassembled WGS sequence"/>
</dbReference>
<evidence type="ECO:0000313" key="7">
    <source>
        <dbReference type="EMBL" id="MFC5748854.1"/>
    </source>
</evidence>
<dbReference type="SUPFAM" id="SSF64167">
    <property type="entry name" value="SurE-like"/>
    <property type="match status" value="1"/>
</dbReference>